<dbReference type="Pfam" id="PF00032">
    <property type="entry name" value="Cytochrom_B_C"/>
    <property type="match status" value="1"/>
</dbReference>
<feature type="transmembrane region" description="Helical" evidence="10">
    <location>
        <begin position="139"/>
        <end position="158"/>
    </location>
</feature>
<dbReference type="InterPro" id="IPR005798">
    <property type="entry name" value="Cyt_b/b6_C"/>
</dbReference>
<accession>A0A1N6E803</accession>
<evidence type="ECO:0000256" key="6">
    <source>
        <dbReference type="ARBA" id="ARBA00022982"/>
    </source>
</evidence>
<dbReference type="AlphaFoldDB" id="A0A1N6E803"/>
<dbReference type="SUPFAM" id="SSF81342">
    <property type="entry name" value="Transmembrane di-heme cytochromes"/>
    <property type="match status" value="1"/>
</dbReference>
<proteinExistence type="predicted"/>
<name>A0A1N6E803_9RHOB</name>
<dbReference type="GO" id="GO:0046872">
    <property type="term" value="F:metal ion binding"/>
    <property type="evidence" value="ECO:0007669"/>
    <property type="project" value="UniProtKB-KW"/>
</dbReference>
<keyword evidence="6" id="KW-0249">Electron transport</keyword>
<keyword evidence="2" id="KW-0813">Transport</keyword>
<feature type="transmembrane region" description="Helical" evidence="10">
    <location>
        <begin position="50"/>
        <end position="67"/>
    </location>
</feature>
<feature type="transmembrane region" description="Helical" evidence="10">
    <location>
        <begin position="74"/>
        <end position="95"/>
    </location>
</feature>
<evidence type="ECO:0000313" key="13">
    <source>
        <dbReference type="Proteomes" id="UP000184932"/>
    </source>
</evidence>
<evidence type="ECO:0000256" key="5">
    <source>
        <dbReference type="ARBA" id="ARBA00022723"/>
    </source>
</evidence>
<dbReference type="GO" id="GO:0016020">
    <property type="term" value="C:membrane"/>
    <property type="evidence" value="ECO:0007669"/>
    <property type="project" value="UniProtKB-SubCell"/>
</dbReference>
<dbReference type="GO" id="GO:0016491">
    <property type="term" value="F:oxidoreductase activity"/>
    <property type="evidence" value="ECO:0007669"/>
    <property type="project" value="InterPro"/>
</dbReference>
<keyword evidence="9 10" id="KW-0472">Membrane</keyword>
<dbReference type="GO" id="GO:0022904">
    <property type="term" value="P:respiratory electron transport chain"/>
    <property type="evidence" value="ECO:0007669"/>
    <property type="project" value="InterPro"/>
</dbReference>
<dbReference type="SUPFAM" id="SSF81648">
    <property type="entry name" value="a domain/subunit of cytochrome bc1 complex (Ubiquinol-cytochrome c reductase)"/>
    <property type="match status" value="1"/>
</dbReference>
<evidence type="ECO:0000256" key="9">
    <source>
        <dbReference type="ARBA" id="ARBA00023136"/>
    </source>
</evidence>
<feature type="transmembrane region" description="Helical" evidence="10">
    <location>
        <begin position="107"/>
        <end position="127"/>
    </location>
</feature>
<keyword evidence="5" id="KW-0479">Metal-binding</keyword>
<evidence type="ECO:0000313" key="12">
    <source>
        <dbReference type="EMBL" id="SIN79154.1"/>
    </source>
</evidence>
<gene>
    <name evidence="12" type="ORF">SAMN05444002_0441</name>
</gene>
<sequence>MHLGLPAAWWAVAHAMALFVAALASGQLIAPLFDPTLGFALHRAAGLSEPLLFALLLLGALCGLHGAPHRGTWVGLSALAVTGVALGFLGYLLPWGQVSFALASGPAASLPALAPALLPLALLAVLLRHLGQYWHLRHPSALALIPAVALLAALALPLPPPAAPDAFASTADILADVRRTPLPANPLATPVHILPETWLLPFYAILRAPPDKTAGILAFFAALALWVALPWLDRHASRPLWERPASALVAALAALCLLALLPLGAVPASPLVQSASLALTAAYFTALLVGLPLAARRLPRPHATG</sequence>
<dbReference type="InterPro" id="IPR027387">
    <property type="entry name" value="Cytb/b6-like_sf"/>
</dbReference>
<dbReference type="InterPro" id="IPR036150">
    <property type="entry name" value="Cyt_b/b6_C_sf"/>
</dbReference>
<feature type="domain" description="Cytochrome b/b6 C-terminal region profile" evidence="11">
    <location>
        <begin position="182"/>
        <end position="305"/>
    </location>
</feature>
<keyword evidence="7 10" id="KW-1133">Transmembrane helix</keyword>
<dbReference type="STRING" id="1217970.SAMN05444002_0441"/>
<dbReference type="Proteomes" id="UP000184932">
    <property type="component" value="Unassembled WGS sequence"/>
</dbReference>
<dbReference type="OrthoDB" id="529454at2"/>
<keyword evidence="4 10" id="KW-0812">Transmembrane</keyword>
<keyword evidence="8" id="KW-0408">Iron</keyword>
<dbReference type="PANTHER" id="PTHR19271:SF16">
    <property type="entry name" value="CYTOCHROME B"/>
    <property type="match status" value="1"/>
</dbReference>
<dbReference type="GO" id="GO:0009055">
    <property type="term" value="F:electron transfer activity"/>
    <property type="evidence" value="ECO:0007669"/>
    <property type="project" value="InterPro"/>
</dbReference>
<evidence type="ECO:0000256" key="1">
    <source>
        <dbReference type="ARBA" id="ARBA00004141"/>
    </source>
</evidence>
<dbReference type="InterPro" id="IPR016174">
    <property type="entry name" value="Di-haem_cyt_TM"/>
</dbReference>
<dbReference type="PANTHER" id="PTHR19271">
    <property type="entry name" value="CYTOCHROME B"/>
    <property type="match status" value="1"/>
</dbReference>
<evidence type="ECO:0000256" key="10">
    <source>
        <dbReference type="SAM" id="Phobius"/>
    </source>
</evidence>
<protein>
    <submittedName>
        <fullName evidence="12">Cytochrome b subunit of the bc complex</fullName>
    </submittedName>
</protein>
<feature type="transmembrane region" description="Helical" evidence="10">
    <location>
        <begin position="244"/>
        <end position="265"/>
    </location>
</feature>
<evidence type="ECO:0000256" key="2">
    <source>
        <dbReference type="ARBA" id="ARBA00022448"/>
    </source>
</evidence>
<keyword evidence="13" id="KW-1185">Reference proteome</keyword>
<dbReference type="PROSITE" id="PS51003">
    <property type="entry name" value="CYTB_CTER"/>
    <property type="match status" value="1"/>
</dbReference>
<evidence type="ECO:0000259" key="11">
    <source>
        <dbReference type="PROSITE" id="PS51003"/>
    </source>
</evidence>
<evidence type="ECO:0000256" key="3">
    <source>
        <dbReference type="ARBA" id="ARBA00022617"/>
    </source>
</evidence>
<feature type="transmembrane region" description="Helical" evidence="10">
    <location>
        <begin position="271"/>
        <end position="295"/>
    </location>
</feature>
<evidence type="ECO:0000256" key="8">
    <source>
        <dbReference type="ARBA" id="ARBA00023004"/>
    </source>
</evidence>
<evidence type="ECO:0000256" key="7">
    <source>
        <dbReference type="ARBA" id="ARBA00022989"/>
    </source>
</evidence>
<reference evidence="13" key="1">
    <citation type="submission" date="2016-11" db="EMBL/GenBank/DDBJ databases">
        <authorList>
            <person name="Varghese N."/>
            <person name="Submissions S."/>
        </authorList>
    </citation>
    <scope>NUCLEOTIDE SEQUENCE [LARGE SCALE GENOMIC DNA]</scope>
    <source>
        <strain evidence="13">DSM 29440</strain>
    </source>
</reference>
<comment type="subcellular location">
    <subcellularLocation>
        <location evidence="1">Membrane</location>
        <topology evidence="1">Multi-pass membrane protein</topology>
    </subcellularLocation>
</comment>
<organism evidence="12 13">
    <name type="scientific">Vannielia litorea</name>
    <dbReference type="NCBI Taxonomy" id="1217970"/>
    <lineage>
        <taxon>Bacteria</taxon>
        <taxon>Pseudomonadati</taxon>
        <taxon>Pseudomonadota</taxon>
        <taxon>Alphaproteobacteria</taxon>
        <taxon>Rhodobacterales</taxon>
        <taxon>Paracoccaceae</taxon>
        <taxon>Vannielia</taxon>
    </lineage>
</organism>
<evidence type="ECO:0000256" key="4">
    <source>
        <dbReference type="ARBA" id="ARBA00022692"/>
    </source>
</evidence>
<dbReference type="Gene3D" id="1.20.810.10">
    <property type="entry name" value="Cytochrome Bc1 Complex, Chain C"/>
    <property type="match status" value="2"/>
</dbReference>
<dbReference type="EMBL" id="FSRL01000001">
    <property type="protein sequence ID" value="SIN79154.1"/>
    <property type="molecule type" value="Genomic_DNA"/>
</dbReference>
<feature type="transmembrane region" description="Helical" evidence="10">
    <location>
        <begin position="213"/>
        <end position="232"/>
    </location>
</feature>
<keyword evidence="3" id="KW-0349">Heme</keyword>